<dbReference type="Pfam" id="PF13546">
    <property type="entry name" value="DDE_5"/>
    <property type="match status" value="1"/>
</dbReference>
<organism evidence="2">
    <name type="scientific">uncultured Rubrobacteraceae bacterium</name>
    <dbReference type="NCBI Taxonomy" id="349277"/>
    <lineage>
        <taxon>Bacteria</taxon>
        <taxon>Bacillati</taxon>
        <taxon>Actinomycetota</taxon>
        <taxon>Rubrobacteria</taxon>
        <taxon>Rubrobacterales</taxon>
        <taxon>Rubrobacteraceae</taxon>
        <taxon>environmental samples</taxon>
    </lineage>
</organism>
<protein>
    <submittedName>
        <fullName evidence="2">Transposase</fullName>
    </submittedName>
</protein>
<gene>
    <name evidence="2" type="ORF">AVDCRST_MAG14-729</name>
</gene>
<accession>A0A6J4QSM5</accession>
<dbReference type="InterPro" id="IPR038721">
    <property type="entry name" value="IS701-like_DDE_dom"/>
</dbReference>
<dbReference type="InterPro" id="IPR012337">
    <property type="entry name" value="RNaseH-like_sf"/>
</dbReference>
<dbReference type="NCBIfam" id="NF033540">
    <property type="entry name" value="transpos_IS701"/>
    <property type="match status" value="1"/>
</dbReference>
<sequence>MTRRLPVSPSPGPLEEFAARFDDLFRARAQRDGFRRYLEGLLLPAERNKTLTALANTEPVAGAQRKEAQSLQWFLSESGWDPEDLNGRRLELLFGDRSTAPNERGVLVIDEHGDRKWGKRTAHVGRQWLANIGKTENGVVSVSSLFADEEVYYPLEVEPYTPAHHFEGGKDDPGFRTKLRIACQLVERSVEMGVPFRVVVADSFYGEDRGFKRSLEGLGLGYVLALKKSHSWWHAQGTIGALWEAALAAGWKGAQEPGEWSKVVRTFRDGHREEWWALEVEAGPYGTSRAKRALVVTTDPVKLPDLATWYLATNLPAPGSQRALESDLASASVAEVVRLYGLRMWVEQSYKQVKHVLGWSDYQVRSDHAIRRHWQLACLAFSFCWWAYGRLPASPDETAEQPEGDLCAGWAGRGKKESLGALAGGLEGDEGMAGAVGDAVALLEGVLRSAPTIGAKGAA</sequence>
<dbReference type="SUPFAM" id="SSF53098">
    <property type="entry name" value="Ribonuclease H-like"/>
    <property type="match status" value="1"/>
</dbReference>
<evidence type="ECO:0000313" key="2">
    <source>
        <dbReference type="EMBL" id="CAA9449365.1"/>
    </source>
</evidence>
<dbReference type="AlphaFoldDB" id="A0A6J4QSM5"/>
<dbReference type="PANTHER" id="PTHR33627:SF1">
    <property type="entry name" value="TRANSPOSASE"/>
    <property type="match status" value="1"/>
</dbReference>
<reference evidence="2" key="1">
    <citation type="submission" date="2020-02" db="EMBL/GenBank/DDBJ databases">
        <authorList>
            <person name="Meier V. D."/>
        </authorList>
    </citation>
    <scope>NUCLEOTIDE SEQUENCE</scope>
    <source>
        <strain evidence="2">AVDCRST_MAG14</strain>
    </source>
</reference>
<proteinExistence type="predicted"/>
<evidence type="ECO:0000259" key="1">
    <source>
        <dbReference type="Pfam" id="PF13546"/>
    </source>
</evidence>
<dbReference type="InterPro" id="IPR039365">
    <property type="entry name" value="IS701-like"/>
</dbReference>
<feature type="domain" description="Transposase IS701-like DDE" evidence="1">
    <location>
        <begin position="21"/>
        <end position="236"/>
    </location>
</feature>
<name>A0A6J4QSM5_9ACTN</name>
<dbReference type="PANTHER" id="PTHR33627">
    <property type="entry name" value="TRANSPOSASE"/>
    <property type="match status" value="1"/>
</dbReference>
<dbReference type="EMBL" id="CADCVG010000032">
    <property type="protein sequence ID" value="CAA9449365.1"/>
    <property type="molecule type" value="Genomic_DNA"/>
</dbReference>